<name>A0ABQ2XLJ2_9BURK</name>
<dbReference type="Pfam" id="PF03480">
    <property type="entry name" value="DctP"/>
    <property type="match status" value="1"/>
</dbReference>
<keyword evidence="3" id="KW-0732">Signal</keyword>
<evidence type="ECO:0000313" key="5">
    <source>
        <dbReference type="Proteomes" id="UP000620127"/>
    </source>
</evidence>
<gene>
    <name evidence="4" type="ORF">GCM10011282_28240</name>
</gene>
<keyword evidence="5" id="KW-1185">Reference proteome</keyword>
<comment type="caution">
    <text evidence="4">The sequence shown here is derived from an EMBL/GenBank/DDBJ whole genome shotgun (WGS) entry which is preliminary data.</text>
</comment>
<dbReference type="PIRSF" id="PIRSF006470">
    <property type="entry name" value="DctB"/>
    <property type="match status" value="1"/>
</dbReference>
<dbReference type="InterPro" id="IPR038404">
    <property type="entry name" value="TRAP_DctP_sf"/>
</dbReference>
<dbReference type="PANTHER" id="PTHR33376:SF7">
    <property type="entry name" value="C4-DICARBOXYLATE-BINDING PROTEIN DCTB"/>
    <property type="match status" value="1"/>
</dbReference>
<evidence type="ECO:0000256" key="2">
    <source>
        <dbReference type="ARBA" id="ARBA00022448"/>
    </source>
</evidence>
<evidence type="ECO:0000313" key="4">
    <source>
        <dbReference type="EMBL" id="GGX20495.1"/>
    </source>
</evidence>
<organism evidence="4 5">
    <name type="scientific">Undibacterium macrobrachii</name>
    <dbReference type="NCBI Taxonomy" id="1119058"/>
    <lineage>
        <taxon>Bacteria</taxon>
        <taxon>Pseudomonadati</taxon>
        <taxon>Pseudomonadota</taxon>
        <taxon>Betaproteobacteria</taxon>
        <taxon>Burkholderiales</taxon>
        <taxon>Oxalobacteraceae</taxon>
        <taxon>Undibacterium</taxon>
    </lineage>
</organism>
<evidence type="ECO:0000256" key="1">
    <source>
        <dbReference type="ARBA" id="ARBA00009023"/>
    </source>
</evidence>
<dbReference type="PANTHER" id="PTHR33376">
    <property type="match status" value="1"/>
</dbReference>
<dbReference type="Proteomes" id="UP000620127">
    <property type="component" value="Unassembled WGS sequence"/>
</dbReference>
<keyword evidence="2" id="KW-0813">Transport</keyword>
<protein>
    <submittedName>
        <fullName evidence="4">C4-dicarboxylate ABC transporter</fullName>
    </submittedName>
</protein>
<proteinExistence type="inferred from homology"/>
<dbReference type="EMBL" id="BMYT01000005">
    <property type="protein sequence ID" value="GGX20495.1"/>
    <property type="molecule type" value="Genomic_DNA"/>
</dbReference>
<dbReference type="CDD" id="cd13674">
    <property type="entry name" value="PBP2_TRAP_SBP_like_1"/>
    <property type="match status" value="1"/>
</dbReference>
<comment type="similarity">
    <text evidence="1">Belongs to the bacterial solute-binding protein 7 family.</text>
</comment>
<dbReference type="InterPro" id="IPR004682">
    <property type="entry name" value="TRAP_DctP"/>
</dbReference>
<sequence>MKHTDMRMSKRQSLRQLLTAIGTSSLMVASFSLSGSVFAQNPIVIKFSHVVANDTPKGKAAERFKELAEKATKGRVKVELYPNSTLYKDKEELEALQLGAVQMLAPSLAKFGPLGVKEFEVFDLPYIFQNRDVLHRVTEGAVGASLLAKLEPKGITGLGFWDNGFKVMSSNVPMRVPSDLRGKKLRIQSSKVLDAQMRALGANPQVMAFSEVYQALQTGVVDGTENPPSNLYTQKMHEVQKHVTMTNHGYLGYAVIVNKKFWDGLPADIRSELNKAMKSATQYANAIAQIENDNALEAVKKSGKTSVYVPTEKERAEWVKALMPVQRSMESRIGKELIQSVHKEAQALGLK</sequence>
<dbReference type="Gene3D" id="3.40.190.170">
    <property type="entry name" value="Bacterial extracellular solute-binding protein, family 7"/>
    <property type="match status" value="1"/>
</dbReference>
<dbReference type="NCBIfam" id="TIGR00787">
    <property type="entry name" value="dctP"/>
    <property type="match status" value="1"/>
</dbReference>
<evidence type="ECO:0000256" key="3">
    <source>
        <dbReference type="ARBA" id="ARBA00022729"/>
    </source>
</evidence>
<dbReference type="NCBIfam" id="NF037995">
    <property type="entry name" value="TRAP_S1"/>
    <property type="match status" value="1"/>
</dbReference>
<reference evidence="5" key="1">
    <citation type="journal article" date="2019" name="Int. J. Syst. Evol. Microbiol.">
        <title>The Global Catalogue of Microorganisms (GCM) 10K type strain sequencing project: providing services to taxonomists for standard genome sequencing and annotation.</title>
        <authorList>
            <consortium name="The Broad Institute Genomics Platform"/>
            <consortium name="The Broad Institute Genome Sequencing Center for Infectious Disease"/>
            <person name="Wu L."/>
            <person name="Ma J."/>
        </authorList>
    </citation>
    <scope>NUCLEOTIDE SEQUENCE [LARGE SCALE GENOMIC DNA]</scope>
    <source>
        <strain evidence="5">KCTC 23916</strain>
    </source>
</reference>
<accession>A0ABQ2XLJ2</accession>
<dbReference type="InterPro" id="IPR018389">
    <property type="entry name" value="DctP_fam"/>
</dbReference>